<dbReference type="OrthoDB" id="24854at2157"/>
<dbReference type="InterPro" id="IPR050072">
    <property type="entry name" value="Peptidase_M20A"/>
</dbReference>
<evidence type="ECO:0000256" key="2">
    <source>
        <dbReference type="ARBA" id="ARBA00001947"/>
    </source>
</evidence>
<dbReference type="InterPro" id="IPR036264">
    <property type="entry name" value="Bact_exopeptidase_dim_dom"/>
</dbReference>
<comment type="cofactor">
    <cofactor evidence="1">
        <name>Co(2+)</name>
        <dbReference type="ChEBI" id="CHEBI:48828"/>
    </cofactor>
</comment>
<keyword evidence="9" id="KW-0032">Aminotransferase</keyword>
<dbReference type="Gene3D" id="3.30.70.360">
    <property type="match status" value="1"/>
</dbReference>
<dbReference type="GO" id="GO:0046872">
    <property type="term" value="F:metal ion binding"/>
    <property type="evidence" value="ECO:0007669"/>
    <property type="project" value="UniProtKB-KW"/>
</dbReference>
<evidence type="ECO:0000256" key="1">
    <source>
        <dbReference type="ARBA" id="ARBA00001941"/>
    </source>
</evidence>
<keyword evidence="9" id="KW-0808">Transferase</keyword>
<name>N6W041_9EURY</name>
<comment type="similarity">
    <text evidence="3">Belongs to the peptidase M20A family.</text>
</comment>
<protein>
    <submittedName>
        <fullName evidence="9">Diaminopimelate aminotransferase</fullName>
    </submittedName>
</protein>
<dbReference type="EMBL" id="APMM01000004">
    <property type="protein sequence ID" value="ENN96722.1"/>
    <property type="molecule type" value="Genomic_DNA"/>
</dbReference>
<dbReference type="SUPFAM" id="SSF55031">
    <property type="entry name" value="Bacterial exopeptidase dimerisation domain"/>
    <property type="match status" value="1"/>
</dbReference>
<dbReference type="PATRIC" id="fig|1069083.5.peg.143"/>
<dbReference type="InterPro" id="IPR011650">
    <property type="entry name" value="Peptidase_M20_dimer"/>
</dbReference>
<dbReference type="InterPro" id="IPR010182">
    <property type="entry name" value="ArgE/DapE"/>
</dbReference>
<dbReference type="GO" id="GO:0016787">
    <property type="term" value="F:hydrolase activity"/>
    <property type="evidence" value="ECO:0007669"/>
    <property type="project" value="UniProtKB-KW"/>
</dbReference>
<proteinExistence type="inferred from homology"/>
<organism evidence="9 10">
    <name type="scientific">Methanocaldococcus villosus KIN24-T80</name>
    <dbReference type="NCBI Taxonomy" id="1069083"/>
    <lineage>
        <taxon>Archaea</taxon>
        <taxon>Methanobacteriati</taxon>
        <taxon>Methanobacteriota</taxon>
        <taxon>Methanomada group</taxon>
        <taxon>Methanococci</taxon>
        <taxon>Methanococcales</taxon>
        <taxon>Methanocaldococcaceae</taxon>
        <taxon>Methanocaldococcus</taxon>
    </lineage>
</organism>
<dbReference type="RefSeq" id="WP_004589822.1">
    <property type="nucleotide sequence ID" value="NZ_APMM01000004.1"/>
</dbReference>
<evidence type="ECO:0000259" key="8">
    <source>
        <dbReference type="Pfam" id="PF07687"/>
    </source>
</evidence>
<dbReference type="Pfam" id="PF07687">
    <property type="entry name" value="M20_dimer"/>
    <property type="match status" value="1"/>
</dbReference>
<keyword evidence="4" id="KW-0479">Metal-binding</keyword>
<keyword evidence="10" id="KW-1185">Reference proteome</keyword>
<dbReference type="AlphaFoldDB" id="N6W041"/>
<keyword evidence="5" id="KW-0378">Hydrolase</keyword>
<accession>N6W041</accession>
<evidence type="ECO:0000313" key="10">
    <source>
        <dbReference type="Proteomes" id="UP000053695"/>
    </source>
</evidence>
<dbReference type="PANTHER" id="PTHR43808:SF32">
    <property type="entry name" value="ARGE_DAPE-RELATED DEACYLASE"/>
    <property type="match status" value="1"/>
</dbReference>
<evidence type="ECO:0000256" key="3">
    <source>
        <dbReference type="ARBA" id="ARBA00006247"/>
    </source>
</evidence>
<evidence type="ECO:0000313" key="9">
    <source>
        <dbReference type="EMBL" id="ENN96722.1"/>
    </source>
</evidence>
<feature type="domain" description="Peptidase M20 dimerisation" evidence="8">
    <location>
        <begin position="192"/>
        <end position="299"/>
    </location>
</feature>
<reference evidence="9 10" key="1">
    <citation type="journal article" date="2013" name="Genome Announc.">
        <title>Draft Genome Sequence of a Highly Flagellated, Fast-Swimming Archaeon, Methanocaldococcus villosus Strain KIN24-T80 (DSM 22612).</title>
        <authorList>
            <person name="Thennarasu S."/>
            <person name="Polireddy D."/>
            <person name="Antony A."/>
            <person name="Yada M.R."/>
            <person name="Algarawi S."/>
            <person name="Sivakumar N."/>
        </authorList>
    </citation>
    <scope>NUCLEOTIDE SEQUENCE [LARGE SCALE GENOMIC DNA]</scope>
    <source>
        <strain evidence="9 10">KIN24-T80</strain>
    </source>
</reference>
<keyword evidence="7" id="KW-0170">Cobalt</keyword>
<dbReference type="Proteomes" id="UP000053695">
    <property type="component" value="Unassembled WGS sequence"/>
</dbReference>
<evidence type="ECO:0000256" key="4">
    <source>
        <dbReference type="ARBA" id="ARBA00022723"/>
    </source>
</evidence>
<dbReference type="STRING" id="1069083.GCA_000371805_00888"/>
<comment type="cofactor">
    <cofactor evidence="2">
        <name>Zn(2+)</name>
        <dbReference type="ChEBI" id="CHEBI:29105"/>
    </cofactor>
</comment>
<dbReference type="SUPFAM" id="SSF53187">
    <property type="entry name" value="Zn-dependent exopeptidases"/>
    <property type="match status" value="1"/>
</dbReference>
<dbReference type="NCBIfam" id="NF010589">
    <property type="entry name" value="PRK13983.1"/>
    <property type="match status" value="1"/>
</dbReference>
<dbReference type="NCBIfam" id="TIGR01910">
    <property type="entry name" value="DapE-ArgE"/>
    <property type="match status" value="1"/>
</dbReference>
<dbReference type="PANTHER" id="PTHR43808">
    <property type="entry name" value="ACETYLORNITHINE DEACETYLASE"/>
    <property type="match status" value="1"/>
</dbReference>
<dbReference type="GO" id="GO:0008483">
    <property type="term" value="F:transaminase activity"/>
    <property type="evidence" value="ECO:0007669"/>
    <property type="project" value="UniProtKB-KW"/>
</dbReference>
<dbReference type="Gene3D" id="3.40.630.10">
    <property type="entry name" value="Zn peptidases"/>
    <property type="match status" value="2"/>
</dbReference>
<dbReference type="Pfam" id="PF01546">
    <property type="entry name" value="Peptidase_M20"/>
    <property type="match status" value="1"/>
</dbReference>
<evidence type="ECO:0000256" key="5">
    <source>
        <dbReference type="ARBA" id="ARBA00022801"/>
    </source>
</evidence>
<keyword evidence="6" id="KW-0862">Zinc</keyword>
<sequence length="405" mass="46410">MEELAIKIASDLIKINSVNPAFGGNGEKEKAEYVKKIINDFIKIYNIHNYSLKEYNVKDKNGFERPNIVFKINFNREKSLHIISHLDTVPEGDIKLWETPPYEPVIKDGKIYGRGAEDNHKAIVSSLLLIPLIYESGLNPKYNLSLIFVSDEEAGSEYGLKYLLNFENEIFKKDDIIIVPDFSSKNGELIEIGEKGILWVLFSFIGSQCHGSTPEEGLNSNLIAFNFSNLLYNKLYNKYNKRDEIFLPPYSTFEPTIVKNNVTNPNTIPGYTEVAFDCRILPCYKIDDILEDIKKAINEFDFKKYINYFSGEPKIEYKILQRQEPNYTDKQSETIEELKRAIKNVLHVEPKLCGMGGGTVAAFLRYKGYNVAVWGIGEGTAHQPNEHIKIEDLIKMAKVFYEILK</sequence>
<comment type="caution">
    <text evidence="9">The sequence shown here is derived from an EMBL/GenBank/DDBJ whole genome shotgun (WGS) entry which is preliminary data.</text>
</comment>
<dbReference type="InterPro" id="IPR002933">
    <property type="entry name" value="Peptidase_M20"/>
</dbReference>
<gene>
    <name evidence="9" type="ORF">J422_00741</name>
</gene>
<evidence type="ECO:0000256" key="7">
    <source>
        <dbReference type="ARBA" id="ARBA00023285"/>
    </source>
</evidence>
<evidence type="ECO:0000256" key="6">
    <source>
        <dbReference type="ARBA" id="ARBA00022833"/>
    </source>
</evidence>